<evidence type="ECO:0000256" key="1">
    <source>
        <dbReference type="SAM" id="MobiDB-lite"/>
    </source>
</evidence>
<dbReference type="RefSeq" id="WP_278099583.1">
    <property type="nucleotide sequence ID" value="NZ_CP091092.1"/>
</dbReference>
<evidence type="ECO:0000313" key="3">
    <source>
        <dbReference type="EMBL" id="WFN36746.1"/>
    </source>
</evidence>
<keyword evidence="2" id="KW-0472">Membrane</keyword>
<proteinExistence type="predicted"/>
<organism evidence="3 4">
    <name type="scientific">Methanomicrobium antiquum</name>
    <dbReference type="NCBI Taxonomy" id="487686"/>
    <lineage>
        <taxon>Archaea</taxon>
        <taxon>Methanobacteriati</taxon>
        <taxon>Methanobacteriota</taxon>
        <taxon>Stenosarchaea group</taxon>
        <taxon>Methanomicrobia</taxon>
        <taxon>Methanomicrobiales</taxon>
        <taxon>Methanomicrobiaceae</taxon>
        <taxon>Methanomicrobium</taxon>
    </lineage>
</organism>
<dbReference type="KEGG" id="manq:L1994_11520"/>
<keyword evidence="2" id="KW-1133">Transmembrane helix</keyword>
<gene>
    <name evidence="3" type="ORF">L1994_11520</name>
</gene>
<keyword evidence="2" id="KW-0812">Transmembrane</keyword>
<feature type="region of interest" description="Disordered" evidence="1">
    <location>
        <begin position="66"/>
        <end position="89"/>
    </location>
</feature>
<evidence type="ECO:0000313" key="4">
    <source>
        <dbReference type="Proteomes" id="UP001218895"/>
    </source>
</evidence>
<keyword evidence="4" id="KW-1185">Reference proteome</keyword>
<dbReference type="EMBL" id="CP091092">
    <property type="protein sequence ID" value="WFN36746.1"/>
    <property type="molecule type" value="Genomic_DNA"/>
</dbReference>
<protein>
    <submittedName>
        <fullName evidence="3">Uncharacterized protein</fullName>
    </submittedName>
</protein>
<sequence>MTIDPVVYGNVMLTAIAVLLLLLLFAVLMLSNQMRNFIEKTSKETSKTKEKKATTLNFKKIQQENISDSADTSTERSEDNRKKDSNPSLIYTSDSIQENLLLLFRHYSLKSFTMATSDGLVISSTEDKSTAEADAANYSYMYQKDSQPESDKIRLIGIPYKGKTVVGIIKSDSDLSKTDLLLIEKDIRFILGKNM</sequence>
<evidence type="ECO:0000256" key="2">
    <source>
        <dbReference type="SAM" id="Phobius"/>
    </source>
</evidence>
<accession>A0AAF0JMT0</accession>
<dbReference type="Proteomes" id="UP001218895">
    <property type="component" value="Chromosome"/>
</dbReference>
<dbReference type="AlphaFoldDB" id="A0AAF0JMT0"/>
<feature type="compositionally biased region" description="Basic and acidic residues" evidence="1">
    <location>
        <begin position="73"/>
        <end position="85"/>
    </location>
</feature>
<feature type="transmembrane region" description="Helical" evidence="2">
    <location>
        <begin position="6"/>
        <end position="30"/>
    </location>
</feature>
<reference evidence="3" key="1">
    <citation type="submission" date="2022-01" db="EMBL/GenBank/DDBJ databases">
        <title>Complete genome of Methanomicrobium antiquum DSM 21220.</title>
        <authorList>
            <person name="Chen S.-C."/>
            <person name="You Y.-T."/>
            <person name="Zhou Y.-Z."/>
            <person name="Lai M.-C."/>
        </authorList>
    </citation>
    <scope>NUCLEOTIDE SEQUENCE</scope>
    <source>
        <strain evidence="3">DSM 21220</strain>
    </source>
</reference>
<name>A0AAF0JMT0_9EURY</name>
<dbReference type="GeneID" id="79951039"/>